<feature type="domain" description="C2H2-type" evidence="13">
    <location>
        <begin position="235"/>
        <end position="265"/>
    </location>
</feature>
<evidence type="ECO:0000256" key="10">
    <source>
        <dbReference type="ARBA" id="ARBA00023242"/>
    </source>
</evidence>
<dbReference type="GO" id="GO:0000122">
    <property type="term" value="P:negative regulation of transcription by RNA polymerase II"/>
    <property type="evidence" value="ECO:0007669"/>
    <property type="project" value="TreeGrafter"/>
</dbReference>
<keyword evidence="3" id="KW-0479">Metal-binding</keyword>
<dbReference type="AlphaFoldDB" id="A0A8S1DUA3"/>
<feature type="compositionally biased region" description="Low complexity" evidence="12">
    <location>
        <begin position="407"/>
        <end position="423"/>
    </location>
</feature>
<dbReference type="GO" id="GO:0005634">
    <property type="term" value="C:nucleus"/>
    <property type="evidence" value="ECO:0007669"/>
    <property type="project" value="UniProtKB-SubCell"/>
</dbReference>
<protein>
    <recommendedName>
        <fullName evidence="17">C2H2-type domain-containing protein</fullName>
    </recommendedName>
</protein>
<dbReference type="PANTHER" id="PTHR12958">
    <property type="entry name" value="FRIEND OF GATA2-RELATED"/>
    <property type="match status" value="1"/>
</dbReference>
<comment type="caution">
    <text evidence="15">The sequence shown here is derived from an EMBL/GenBank/DDBJ whole genome shotgun (WGS) entry which is preliminary data.</text>
</comment>
<feature type="compositionally biased region" description="Low complexity" evidence="12">
    <location>
        <begin position="709"/>
        <end position="719"/>
    </location>
</feature>
<feature type="region of interest" description="Disordered" evidence="12">
    <location>
        <begin position="493"/>
        <end position="613"/>
    </location>
</feature>
<evidence type="ECO:0000259" key="14">
    <source>
        <dbReference type="PROSITE" id="PS51810"/>
    </source>
</evidence>
<dbReference type="OrthoDB" id="8742770at2759"/>
<evidence type="ECO:0000313" key="16">
    <source>
        <dbReference type="Proteomes" id="UP000494165"/>
    </source>
</evidence>
<dbReference type="Proteomes" id="UP000494165">
    <property type="component" value="Unassembled WGS sequence"/>
</dbReference>
<evidence type="ECO:0000256" key="3">
    <source>
        <dbReference type="ARBA" id="ARBA00022723"/>
    </source>
</evidence>
<feature type="domain" description="C2H2-type" evidence="13">
    <location>
        <begin position="311"/>
        <end position="338"/>
    </location>
</feature>
<dbReference type="SMART" id="SM00355">
    <property type="entry name" value="ZnF_C2H2"/>
    <property type="match status" value="7"/>
</dbReference>
<keyword evidence="4" id="KW-0677">Repeat</keyword>
<evidence type="ECO:0000256" key="4">
    <source>
        <dbReference type="ARBA" id="ARBA00022737"/>
    </source>
</evidence>
<keyword evidence="8" id="KW-0238">DNA-binding</keyword>
<dbReference type="InterPro" id="IPR013087">
    <property type="entry name" value="Znf_C2H2_type"/>
</dbReference>
<keyword evidence="6" id="KW-0862">Zinc</keyword>
<feature type="region of interest" description="Disordered" evidence="12">
    <location>
        <begin position="709"/>
        <end position="736"/>
    </location>
</feature>
<dbReference type="Gene3D" id="3.30.160.60">
    <property type="entry name" value="Classic Zinc Finger"/>
    <property type="match status" value="2"/>
</dbReference>
<dbReference type="GO" id="GO:0008270">
    <property type="term" value="F:zinc ion binding"/>
    <property type="evidence" value="ECO:0007669"/>
    <property type="project" value="UniProtKB-KW"/>
</dbReference>
<dbReference type="SUPFAM" id="SSF57667">
    <property type="entry name" value="beta-beta-alpha zinc fingers"/>
    <property type="match status" value="4"/>
</dbReference>
<gene>
    <name evidence="15" type="ORF">CLODIP_2_CD10268</name>
</gene>
<keyword evidence="16" id="KW-1185">Reference proteome</keyword>
<evidence type="ECO:0000256" key="1">
    <source>
        <dbReference type="ARBA" id="ARBA00004123"/>
    </source>
</evidence>
<evidence type="ECO:0000256" key="11">
    <source>
        <dbReference type="PROSITE-ProRule" id="PRU00042"/>
    </source>
</evidence>
<accession>A0A8S1DUA3</accession>
<keyword evidence="5 11" id="KW-0863">Zinc-finger</keyword>
<dbReference type="GO" id="GO:0045944">
    <property type="term" value="P:positive regulation of transcription by RNA polymerase II"/>
    <property type="evidence" value="ECO:0007669"/>
    <property type="project" value="TreeGrafter"/>
</dbReference>
<dbReference type="InterPro" id="IPR039746">
    <property type="entry name" value="FOG"/>
</dbReference>
<name>A0A8S1DUA3_9INSE</name>
<dbReference type="PROSITE" id="PS51810">
    <property type="entry name" value="ZF_CCHC_FOG"/>
    <property type="match status" value="3"/>
</dbReference>
<feature type="region of interest" description="Disordered" evidence="12">
    <location>
        <begin position="916"/>
        <end position="957"/>
    </location>
</feature>
<keyword evidence="10" id="KW-0539">Nucleus</keyword>
<evidence type="ECO:0000256" key="12">
    <source>
        <dbReference type="SAM" id="MobiDB-lite"/>
    </source>
</evidence>
<sequence length="957" mass="98678">MPVPVCSLSICAALSTRRRGEGRRGGLSGTNTHTHRPISARGPAETGERAARQLAGSDAAAMVLKFGRRFIPGDEFWNEGDGSENGGGERSPAAPASEALGADTKPSPPPADEDEPKLKVNASLATDPALRESPAAPAAADTSSPVDALRFKPDAGLPLFPSGSSPGIFCLPAVPEASVPRTVKQENLEAVVVAVPPPPPVPAPRQGKRPFGAGGVEPLGGPAGGAAAVAAISCFTCLPCNIKFSSRSTLEAHQTYYCSHRASAAPPRPSSPATPLTGKEGSSDTEPGSPGGGEGAEESAPPAAKVARRQYACPHCSYSADKKVSLNRHMRMHAAAPVSPAAPATPASSDQEQPPDAEALAAAAAGAALPPPALDRYCANCDIRFSNVRTYKAHKAHYCDTRHVVKPNAPSSPANASQASSGADLSRVGSAASPEASPAPPQAYLALPTTPVLLVPYHLVQAASLVTAPPLPAGAAHPGSACLVLLNGAVQPLELPPERPPTPPPPPPRRPEKHHRPSQASSEVCVNGGTFPLDLSLPRSGSGCGSDPEDEKENRGLNTSSPSQGSSRASSPASASPRPHHRLNGAAAPAKKQPEPPPTPPDALRKTPTTLLPPHLKLPKQLLVPELLGPLLGSQLALLQRPLLGAEAFQAAVGAAAGVASPGAAGPQILVKQGTAKCESCNIVFCKLENFEVHKQYYCQGRSRPDAASGAASDAAPAATPSPPAAVQPPQPQQQPQTQAKLLQQFICGNCGIKFTSLNNLKAHQTYYCRDNHLQPANNCTNNNDPPPQDKKKCPKCKVSVGCEEAHECVVGAAGAVTSVLSSSGWRCPCCRSHLPTATAAQKHLEEQHAGLLRGFRCTICSYRGNTLRGMRTHIRAHLVQPPPVAAAHAQDKQGDVKEEDFIACVLHDELDAAAAAASGQAAADERPPAATPPAECSECDSHATPSPRPPAEAAAT</sequence>
<dbReference type="GO" id="GO:0061629">
    <property type="term" value="F:RNA polymerase II-specific DNA-binding transcription factor binding"/>
    <property type="evidence" value="ECO:0007669"/>
    <property type="project" value="InterPro"/>
</dbReference>
<evidence type="ECO:0008006" key="17">
    <source>
        <dbReference type="Google" id="ProtNLM"/>
    </source>
</evidence>
<proteinExistence type="predicted"/>
<feature type="domain" description="C2H2-type" evidence="13">
    <location>
        <begin position="746"/>
        <end position="773"/>
    </location>
</feature>
<dbReference type="GO" id="GO:0007507">
    <property type="term" value="P:heart development"/>
    <property type="evidence" value="ECO:0007669"/>
    <property type="project" value="TreeGrafter"/>
</dbReference>
<evidence type="ECO:0000256" key="6">
    <source>
        <dbReference type="ARBA" id="ARBA00022833"/>
    </source>
</evidence>
<feature type="region of interest" description="Disordered" evidence="12">
    <location>
        <begin position="261"/>
        <end position="304"/>
    </location>
</feature>
<evidence type="ECO:0000313" key="15">
    <source>
        <dbReference type="EMBL" id="CAB3384584.1"/>
    </source>
</evidence>
<dbReference type="GO" id="GO:0003677">
    <property type="term" value="F:DNA binding"/>
    <property type="evidence" value="ECO:0007669"/>
    <property type="project" value="UniProtKB-KW"/>
</dbReference>
<dbReference type="InterPro" id="IPR034731">
    <property type="entry name" value="Znf_CCHC_FOG"/>
</dbReference>
<dbReference type="InterPro" id="IPR036236">
    <property type="entry name" value="Znf_C2H2_sf"/>
</dbReference>
<feature type="compositionally biased region" description="Low complexity" evidence="12">
    <location>
        <begin position="560"/>
        <end position="577"/>
    </location>
</feature>
<feature type="domain" description="CCHC FOG-type" evidence="14">
    <location>
        <begin position="670"/>
        <end position="703"/>
    </location>
</feature>
<dbReference type="PANTHER" id="PTHR12958:SF3">
    <property type="entry name" value="ZINC FINGER PROTEIN USH"/>
    <property type="match status" value="1"/>
</dbReference>
<feature type="domain" description="C2H2-type" evidence="13">
    <location>
        <begin position="856"/>
        <end position="883"/>
    </location>
</feature>
<evidence type="ECO:0000256" key="9">
    <source>
        <dbReference type="ARBA" id="ARBA00023163"/>
    </source>
</evidence>
<feature type="region of interest" description="Disordered" evidence="12">
    <location>
        <begin position="74"/>
        <end position="116"/>
    </location>
</feature>
<feature type="region of interest" description="Disordered" evidence="12">
    <location>
        <begin position="407"/>
        <end position="439"/>
    </location>
</feature>
<dbReference type="PROSITE" id="PS50157">
    <property type="entry name" value="ZINC_FINGER_C2H2_2"/>
    <property type="match status" value="4"/>
</dbReference>
<keyword evidence="9" id="KW-0804">Transcription</keyword>
<feature type="domain" description="CCHC FOG-type" evidence="14">
    <location>
        <begin position="370"/>
        <end position="403"/>
    </location>
</feature>
<feature type="compositionally biased region" description="Pro residues" evidence="12">
    <location>
        <begin position="494"/>
        <end position="508"/>
    </location>
</feature>
<evidence type="ECO:0000256" key="5">
    <source>
        <dbReference type="ARBA" id="ARBA00022771"/>
    </source>
</evidence>
<evidence type="ECO:0000256" key="2">
    <source>
        <dbReference type="ARBA" id="ARBA00022491"/>
    </source>
</evidence>
<dbReference type="GO" id="GO:0030154">
    <property type="term" value="P:cell differentiation"/>
    <property type="evidence" value="ECO:0007669"/>
    <property type="project" value="UniProtKB-ARBA"/>
</dbReference>
<comment type="subcellular location">
    <subcellularLocation>
        <location evidence="1">Nucleus</location>
    </subcellularLocation>
</comment>
<feature type="domain" description="CCHC FOG-type" evidence="14">
    <location>
        <begin position="229"/>
        <end position="262"/>
    </location>
</feature>
<feature type="region of interest" description="Disordered" evidence="12">
    <location>
        <begin position="335"/>
        <end position="363"/>
    </location>
</feature>
<feature type="region of interest" description="Disordered" evidence="12">
    <location>
        <begin position="17"/>
        <end position="47"/>
    </location>
</feature>
<reference evidence="15 16" key="1">
    <citation type="submission" date="2020-04" db="EMBL/GenBank/DDBJ databases">
        <authorList>
            <person name="Alioto T."/>
            <person name="Alioto T."/>
            <person name="Gomez Garrido J."/>
        </authorList>
    </citation>
    <scope>NUCLEOTIDE SEQUENCE [LARGE SCALE GENOMIC DNA]</scope>
</reference>
<organism evidence="15 16">
    <name type="scientific">Cloeon dipterum</name>
    <dbReference type="NCBI Taxonomy" id="197152"/>
    <lineage>
        <taxon>Eukaryota</taxon>
        <taxon>Metazoa</taxon>
        <taxon>Ecdysozoa</taxon>
        <taxon>Arthropoda</taxon>
        <taxon>Hexapoda</taxon>
        <taxon>Insecta</taxon>
        <taxon>Pterygota</taxon>
        <taxon>Palaeoptera</taxon>
        <taxon>Ephemeroptera</taxon>
        <taxon>Pisciforma</taxon>
        <taxon>Baetidae</taxon>
        <taxon>Cloeon</taxon>
    </lineage>
</organism>
<evidence type="ECO:0000256" key="8">
    <source>
        <dbReference type="ARBA" id="ARBA00023125"/>
    </source>
</evidence>
<dbReference type="GO" id="GO:0009653">
    <property type="term" value="P:anatomical structure morphogenesis"/>
    <property type="evidence" value="ECO:0007669"/>
    <property type="project" value="UniProtKB-ARBA"/>
</dbReference>
<dbReference type="Pfam" id="PF13909">
    <property type="entry name" value="zf-H2C2_5"/>
    <property type="match status" value="1"/>
</dbReference>
<feature type="compositionally biased region" description="Pro residues" evidence="12">
    <location>
        <begin position="720"/>
        <end position="733"/>
    </location>
</feature>
<keyword evidence="7" id="KW-0805">Transcription regulation</keyword>
<dbReference type="EMBL" id="CADEPI010000360">
    <property type="protein sequence ID" value="CAB3384584.1"/>
    <property type="molecule type" value="Genomic_DNA"/>
</dbReference>
<evidence type="ECO:0000259" key="13">
    <source>
        <dbReference type="PROSITE" id="PS50157"/>
    </source>
</evidence>
<evidence type="ECO:0000256" key="7">
    <source>
        <dbReference type="ARBA" id="ARBA00023015"/>
    </source>
</evidence>
<keyword evidence="2" id="KW-0678">Repressor</keyword>